<gene>
    <name evidence="2" type="ORF">MtrDRAFT_AC157375g12v1</name>
</gene>
<reference evidence="2" key="2">
    <citation type="submission" date="2007-03" db="EMBL/GenBank/DDBJ databases">
        <authorList>
            <consortium name="The International Medicago Genome Annotation Group"/>
        </authorList>
    </citation>
    <scope>NUCLEOTIDE SEQUENCE</scope>
</reference>
<sequence length="72" mass="8386">MKQEGEKVSPQLKNHHRRSTHQPIVATACDLEPPQIHHCQLPVPSAQICVYGFGKRREERKEEKRGKEENRC</sequence>
<dbReference type="PROSITE" id="PS51257">
    <property type="entry name" value="PROKAR_LIPOPROTEIN"/>
    <property type="match status" value="1"/>
</dbReference>
<dbReference type="EMBL" id="AC157375">
    <property type="protein sequence ID" value="ABN08445.1"/>
    <property type="molecule type" value="Genomic_DNA"/>
</dbReference>
<name>A2Q479_MEDTR</name>
<protein>
    <submittedName>
        <fullName evidence="2">Uncharacterized protein</fullName>
    </submittedName>
</protein>
<dbReference type="AlphaFoldDB" id="A2Q479"/>
<evidence type="ECO:0000313" key="2">
    <source>
        <dbReference type="EMBL" id="ABN08445.1"/>
    </source>
</evidence>
<reference evidence="2" key="1">
    <citation type="submission" date="2005-05" db="EMBL/GenBank/DDBJ databases">
        <authorList>
            <person name="Town C.D."/>
        </authorList>
    </citation>
    <scope>NUCLEOTIDE SEQUENCE</scope>
</reference>
<proteinExistence type="predicted"/>
<accession>A2Q479</accession>
<feature type="region of interest" description="Disordered" evidence="1">
    <location>
        <begin position="1"/>
        <end position="21"/>
    </location>
</feature>
<evidence type="ECO:0000256" key="1">
    <source>
        <dbReference type="SAM" id="MobiDB-lite"/>
    </source>
</evidence>
<organism evidence="2">
    <name type="scientific">Medicago truncatula</name>
    <name type="common">Barrel medic</name>
    <name type="synonym">Medicago tribuloides</name>
    <dbReference type="NCBI Taxonomy" id="3880"/>
    <lineage>
        <taxon>Eukaryota</taxon>
        <taxon>Viridiplantae</taxon>
        <taxon>Streptophyta</taxon>
        <taxon>Embryophyta</taxon>
        <taxon>Tracheophyta</taxon>
        <taxon>Spermatophyta</taxon>
        <taxon>Magnoliopsida</taxon>
        <taxon>eudicotyledons</taxon>
        <taxon>Gunneridae</taxon>
        <taxon>Pentapetalae</taxon>
        <taxon>rosids</taxon>
        <taxon>fabids</taxon>
        <taxon>Fabales</taxon>
        <taxon>Fabaceae</taxon>
        <taxon>Papilionoideae</taxon>
        <taxon>50 kb inversion clade</taxon>
        <taxon>NPAAA clade</taxon>
        <taxon>Hologalegina</taxon>
        <taxon>IRL clade</taxon>
        <taxon>Trifolieae</taxon>
        <taxon>Medicago</taxon>
    </lineage>
</organism>